<sequence>MKNPKHTITYLKCGIWQALSMCASWCPSYYLLNLPLGTACGSSFQSLFHFLKSIYTKSFQSIGKNVLGI</sequence>
<protein>
    <submittedName>
        <fullName evidence="1">Uncharacterized protein n711R</fullName>
    </submittedName>
</protein>
<evidence type="ECO:0000313" key="1">
    <source>
        <dbReference type="EMBL" id="ABT15996.1"/>
    </source>
</evidence>
<dbReference type="KEGG" id="vg:5470150"/>
<proteinExistence type="predicted"/>
<dbReference type="Proteomes" id="UP000204095">
    <property type="component" value="Segment"/>
</dbReference>
<evidence type="ECO:0000313" key="2">
    <source>
        <dbReference type="Proteomes" id="UP000204095"/>
    </source>
</evidence>
<dbReference type="RefSeq" id="YP_001426343.1">
    <property type="nucleotide sequence ID" value="NC_008603.1"/>
</dbReference>
<organismHost>
    <name type="scientific">Paramecium bursaria</name>
    <dbReference type="NCBI Taxonomy" id="74790"/>
</organismHost>
<accession>A7J865</accession>
<dbReference type="GeneID" id="5470150"/>
<reference evidence="1 2" key="1">
    <citation type="journal article" date="2007" name="Virology">
        <title>Sequence and annotation of the 314-kb MT325 and the 321-kb FR483 viruses that infect Chlorella Pbi.</title>
        <authorList>
            <person name="Fitzgerald L.A."/>
            <person name="Graves M.V."/>
            <person name="Li X."/>
            <person name="Feldblyum T."/>
            <person name="Hartigan J."/>
            <person name="Van Etten J.L."/>
        </authorList>
    </citation>
    <scope>NUCLEOTIDE SEQUENCE [LARGE SCALE GENOMIC DNA]</scope>
    <source>
        <strain evidence="1 2">FR483</strain>
    </source>
</reference>
<organism evidence="1 2">
    <name type="scientific">Paramecium bursaria Chlorella virus FR483</name>
    <name type="common">PBCV-FR483</name>
    <dbReference type="NCBI Taxonomy" id="399781"/>
    <lineage>
        <taxon>Viruses</taxon>
        <taxon>Varidnaviria</taxon>
        <taxon>Bamfordvirae</taxon>
        <taxon>Nucleocytoviricota</taxon>
        <taxon>Megaviricetes</taxon>
        <taxon>Algavirales</taxon>
        <taxon>Phycodnaviridae</taxon>
        <taxon>Chlorovirus</taxon>
        <taxon>Chlorovirus conductrix</taxon>
        <taxon>Paramecium bursaria Chlorella virus A1</taxon>
    </lineage>
</organism>
<name>A7J865_PBCVF</name>
<dbReference type="EMBL" id="DQ890022">
    <property type="protein sequence ID" value="ABT15996.1"/>
    <property type="molecule type" value="Genomic_DNA"/>
</dbReference>
<gene>
    <name evidence="1" type="primary">n711R</name>
    <name evidence="1" type="ORF">FR483_n711R</name>
</gene>